<keyword evidence="3" id="KW-1185">Reference proteome</keyword>
<dbReference type="AlphaFoldDB" id="A0A918G8D0"/>
<reference evidence="2" key="1">
    <citation type="journal article" date="2014" name="Int. J. Syst. Evol. Microbiol.">
        <title>Complete genome sequence of Corynebacterium casei LMG S-19264T (=DSM 44701T), isolated from a smear-ripened cheese.</title>
        <authorList>
            <consortium name="US DOE Joint Genome Institute (JGI-PGF)"/>
            <person name="Walter F."/>
            <person name="Albersmeier A."/>
            <person name="Kalinowski J."/>
            <person name="Ruckert C."/>
        </authorList>
    </citation>
    <scope>NUCLEOTIDE SEQUENCE</scope>
    <source>
        <strain evidence="2">JCM 3276</strain>
    </source>
</reference>
<sequence length="226" mass="25668">MTWRLRWSPSPAVDGLGAFEGVEDDRAGSHPGVRHIAVVGDVYRFTMHAGDRDRAGDRQRQEVKGMRAPSGGPQLVLGHGETWWLSYRMRIPRGLAATTGFTHVFQTKAPGKGTLPMVVMSLRLRRGVALIELKVGGELVGETGLDPLYERWVDVDLEMRLAENGWVRWRIHDDARAVIDVERSGVDTWLPDQVRPKWGIYRSLRKGPLPDCHLEIRDLRAYQWTR</sequence>
<evidence type="ECO:0000313" key="3">
    <source>
        <dbReference type="Proteomes" id="UP000660680"/>
    </source>
</evidence>
<name>A0A918G8D0_9PSEU</name>
<organism evidence="2 3">
    <name type="scientific">Actinokineospora fastidiosa</name>
    <dbReference type="NCBI Taxonomy" id="1816"/>
    <lineage>
        <taxon>Bacteria</taxon>
        <taxon>Bacillati</taxon>
        <taxon>Actinomycetota</taxon>
        <taxon>Actinomycetes</taxon>
        <taxon>Pseudonocardiales</taxon>
        <taxon>Pseudonocardiaceae</taxon>
        <taxon>Actinokineospora</taxon>
    </lineage>
</organism>
<feature type="compositionally biased region" description="Basic and acidic residues" evidence="1">
    <location>
        <begin position="51"/>
        <end position="65"/>
    </location>
</feature>
<protein>
    <submittedName>
        <fullName evidence="2">Uncharacterized protein</fullName>
    </submittedName>
</protein>
<evidence type="ECO:0000256" key="1">
    <source>
        <dbReference type="SAM" id="MobiDB-lite"/>
    </source>
</evidence>
<feature type="region of interest" description="Disordered" evidence="1">
    <location>
        <begin position="51"/>
        <end position="71"/>
    </location>
</feature>
<dbReference type="EMBL" id="BMRB01000001">
    <property type="protein sequence ID" value="GGS24519.1"/>
    <property type="molecule type" value="Genomic_DNA"/>
</dbReference>
<proteinExistence type="predicted"/>
<gene>
    <name evidence="2" type="ORF">GCM10010171_17120</name>
</gene>
<evidence type="ECO:0000313" key="2">
    <source>
        <dbReference type="EMBL" id="GGS24519.1"/>
    </source>
</evidence>
<dbReference type="Gene3D" id="2.60.120.200">
    <property type="match status" value="1"/>
</dbReference>
<comment type="caution">
    <text evidence="2">The sequence shown here is derived from an EMBL/GenBank/DDBJ whole genome shotgun (WGS) entry which is preliminary data.</text>
</comment>
<reference evidence="2" key="2">
    <citation type="submission" date="2020-09" db="EMBL/GenBank/DDBJ databases">
        <authorList>
            <person name="Sun Q."/>
            <person name="Ohkuma M."/>
        </authorList>
    </citation>
    <scope>NUCLEOTIDE SEQUENCE</scope>
    <source>
        <strain evidence="2">JCM 3276</strain>
    </source>
</reference>
<accession>A0A918G8D0</accession>
<dbReference type="Proteomes" id="UP000660680">
    <property type="component" value="Unassembled WGS sequence"/>
</dbReference>